<evidence type="ECO:0000313" key="2">
    <source>
        <dbReference type="EMBL" id="MFK57883.1"/>
    </source>
</evidence>
<feature type="transmembrane region" description="Helical" evidence="1">
    <location>
        <begin position="20"/>
        <end position="38"/>
    </location>
</feature>
<protein>
    <submittedName>
        <fullName evidence="2">Uncharacterized protein</fullName>
    </submittedName>
</protein>
<dbReference type="AlphaFoldDB" id="A0A3J4M750"/>
<accession>A0A3J4M750</accession>
<keyword evidence="1" id="KW-0472">Membrane</keyword>
<comment type="caution">
    <text evidence="2">The sequence shown here is derived from an EMBL/GenBank/DDBJ whole genome shotgun (WGS) entry which is preliminary data.</text>
</comment>
<dbReference type="EMBL" id="RMTL01000019">
    <property type="protein sequence ID" value="MFK57883.1"/>
    <property type="molecule type" value="Genomic_DNA"/>
</dbReference>
<keyword evidence="1" id="KW-1133">Transmembrane helix</keyword>
<keyword evidence="1" id="KW-0812">Transmembrane</keyword>
<reference evidence="2 3" key="1">
    <citation type="submission" date="2018-11" db="EMBL/GenBank/DDBJ databases">
        <authorList>
            <consortium name="PulseNet: The National Subtyping Network for Foodborne Disease Surveillance"/>
            <person name="Tarr C.L."/>
            <person name="Trees E."/>
            <person name="Katz L.S."/>
            <person name="Carleton-Romer H.A."/>
            <person name="Stroika S."/>
            <person name="Kucerova Z."/>
            <person name="Roache K.F."/>
            <person name="Sabol A.L."/>
            <person name="Besser J."/>
            <person name="Gerner-Smidt P."/>
        </authorList>
    </citation>
    <scope>NUCLEOTIDE SEQUENCE [LARGE SCALE GENOMIC DNA]</scope>
    <source>
        <strain evidence="2 3">PNUSAS059842</strain>
    </source>
</reference>
<evidence type="ECO:0000313" key="3">
    <source>
        <dbReference type="Proteomes" id="UP000839509"/>
    </source>
</evidence>
<evidence type="ECO:0000256" key="1">
    <source>
        <dbReference type="SAM" id="Phobius"/>
    </source>
</evidence>
<dbReference type="Proteomes" id="UP000839509">
    <property type="component" value="Unassembled WGS sequence"/>
</dbReference>
<name>A0A3J4M750_SALER</name>
<sequence>MTHRELQGKMIIKEEIVTDLGLRAWVGIFLLLTLVWLCRGWLSSRGRVHCPLQEYSRGITNASYSDDLTRCRKTARRAGFSEICAPS</sequence>
<gene>
    <name evidence="2" type="ORF">EEM01_17810</name>
</gene>
<organism evidence="2 3">
    <name type="scientific">Salmonella enterica</name>
    <name type="common">Salmonella choleraesuis</name>
    <dbReference type="NCBI Taxonomy" id="28901"/>
    <lineage>
        <taxon>Bacteria</taxon>
        <taxon>Pseudomonadati</taxon>
        <taxon>Pseudomonadota</taxon>
        <taxon>Gammaproteobacteria</taxon>
        <taxon>Enterobacterales</taxon>
        <taxon>Enterobacteriaceae</taxon>
        <taxon>Salmonella</taxon>
    </lineage>
</organism>
<proteinExistence type="predicted"/>